<dbReference type="PANTHER" id="PTHR14728:SF2">
    <property type="entry name" value="PROTEIN AURORA BOREALIS"/>
    <property type="match status" value="1"/>
</dbReference>
<dbReference type="Proteomes" id="UP001162483">
    <property type="component" value="Unassembled WGS sequence"/>
</dbReference>
<dbReference type="InterPro" id="IPR023252">
    <property type="entry name" value="Aurora_borealis_protein"/>
</dbReference>
<evidence type="ECO:0000256" key="3">
    <source>
        <dbReference type="ARBA" id="ARBA00022618"/>
    </source>
</evidence>
<keyword evidence="3" id="KW-0132">Cell division</keyword>
<dbReference type="EMBL" id="CATNWA010002272">
    <property type="protein sequence ID" value="CAI9542508.1"/>
    <property type="molecule type" value="Genomic_DNA"/>
</dbReference>
<evidence type="ECO:0000256" key="1">
    <source>
        <dbReference type="ARBA" id="ARBA00010963"/>
    </source>
</evidence>
<gene>
    <name evidence="6" type="ORF">SPARVUS_LOCUS2103860</name>
</gene>
<keyword evidence="5" id="KW-0131">Cell cycle</keyword>
<reference evidence="6" key="1">
    <citation type="submission" date="2023-05" db="EMBL/GenBank/DDBJ databases">
        <authorList>
            <person name="Stuckert A."/>
        </authorList>
    </citation>
    <scope>NUCLEOTIDE SEQUENCE</scope>
</reference>
<dbReference type="PANTHER" id="PTHR14728">
    <property type="entry name" value="PROTEIN AURORA BOREALIS"/>
    <property type="match status" value="1"/>
</dbReference>
<evidence type="ECO:0000256" key="4">
    <source>
        <dbReference type="ARBA" id="ARBA00022776"/>
    </source>
</evidence>
<keyword evidence="4" id="KW-0498">Mitosis</keyword>
<proteinExistence type="inferred from homology"/>
<name>A0ABN9B2H7_9NEOB</name>
<keyword evidence="7" id="KW-1185">Reference proteome</keyword>
<protein>
    <recommendedName>
        <fullName evidence="2">Protein aurora borealis</fullName>
    </recommendedName>
</protein>
<comment type="caution">
    <text evidence="6">The sequence shown here is derived from an EMBL/GenBank/DDBJ whole genome shotgun (WGS) entry which is preliminary data.</text>
</comment>
<sequence length="144" mass="15799">MTGNTFSVETSHMCMSPLAESSVLPGDSSIQVDSGYTTQTCGSSLMDGMSGEGAYKESDVQFSEIQNASQHVKTKDFSALEVQGYKLLEAESPASEYHPHKACNKIHPALHSGTWKLSSDRQFTRLNKNAWLQNSQHDMDGRPV</sequence>
<organism evidence="6 7">
    <name type="scientific">Staurois parvus</name>
    <dbReference type="NCBI Taxonomy" id="386267"/>
    <lineage>
        <taxon>Eukaryota</taxon>
        <taxon>Metazoa</taxon>
        <taxon>Chordata</taxon>
        <taxon>Craniata</taxon>
        <taxon>Vertebrata</taxon>
        <taxon>Euteleostomi</taxon>
        <taxon>Amphibia</taxon>
        <taxon>Batrachia</taxon>
        <taxon>Anura</taxon>
        <taxon>Neobatrachia</taxon>
        <taxon>Ranoidea</taxon>
        <taxon>Ranidae</taxon>
        <taxon>Staurois</taxon>
    </lineage>
</organism>
<evidence type="ECO:0000313" key="7">
    <source>
        <dbReference type="Proteomes" id="UP001162483"/>
    </source>
</evidence>
<accession>A0ABN9B2H7</accession>
<evidence type="ECO:0000256" key="5">
    <source>
        <dbReference type="ARBA" id="ARBA00023306"/>
    </source>
</evidence>
<evidence type="ECO:0000256" key="2">
    <source>
        <dbReference type="ARBA" id="ARBA00020055"/>
    </source>
</evidence>
<evidence type="ECO:0000313" key="6">
    <source>
        <dbReference type="EMBL" id="CAI9542508.1"/>
    </source>
</evidence>
<comment type="similarity">
    <text evidence="1">Belongs to the BORA family.</text>
</comment>